<dbReference type="Proteomes" id="UP001054846">
    <property type="component" value="Chromosome"/>
</dbReference>
<keyword evidence="3" id="KW-1185">Reference proteome</keyword>
<evidence type="ECO:0000313" key="2">
    <source>
        <dbReference type="EMBL" id="UFP92600.1"/>
    </source>
</evidence>
<feature type="chain" id="PRO_5045857309" description="Leucine-rich repeat domain-containing protein" evidence="1">
    <location>
        <begin position="32"/>
        <end position="265"/>
    </location>
</feature>
<dbReference type="EMBL" id="CP063845">
    <property type="protein sequence ID" value="UFP92600.1"/>
    <property type="molecule type" value="Genomic_DNA"/>
</dbReference>
<accession>A0ABY3PG32</accession>
<name>A0ABY3PG32_9CYAN</name>
<sequence length="265" mass="27865">MNIPRMARKLPMWAAALAVAAWGAASLAVRAAGPPAVDPGKVLLEDVPEALQTLSLQYLPGSEKLQLGQIAGAGGVSVRDFPGLSKVLLKDVPSLKSSCPVAAACRNLTLSQAVAQGYLPAGFLDSPIGSLAGLGSLALEKIPDITDIPLADIPGLGLNTVESLGLSSCFLGQLVDHVNFDFNGFTEFSLPAAQRFKVGQSVVCNGKQKIKHTRVDEVEGKGYFELYVRTPCGPGCTYWAGPFPWPPAVETLVWIGPQGKVSTRD</sequence>
<dbReference type="RefSeq" id="WP_230839592.1">
    <property type="nucleotide sequence ID" value="NZ_CP063845.1"/>
</dbReference>
<feature type="signal peptide" evidence="1">
    <location>
        <begin position="1"/>
        <end position="31"/>
    </location>
</feature>
<gene>
    <name evidence="2" type="ORF">ISF26_12165</name>
</gene>
<reference evidence="2 3" key="1">
    <citation type="journal article" date="2021" name="Genome Biol. Evol.">
        <title>Complete Genome Sequencing of a Novel Gloeobacter Species from a Waterfall Cave in Mexico.</title>
        <authorList>
            <person name="Saw J.H."/>
            <person name="Cardona T."/>
            <person name="Montejano G."/>
        </authorList>
    </citation>
    <scope>NUCLEOTIDE SEQUENCE [LARGE SCALE GENOMIC DNA]</scope>
    <source>
        <strain evidence="2">MG652769</strain>
    </source>
</reference>
<evidence type="ECO:0008006" key="4">
    <source>
        <dbReference type="Google" id="ProtNLM"/>
    </source>
</evidence>
<proteinExistence type="predicted"/>
<keyword evidence="1" id="KW-0732">Signal</keyword>
<evidence type="ECO:0000256" key="1">
    <source>
        <dbReference type="SAM" id="SignalP"/>
    </source>
</evidence>
<protein>
    <recommendedName>
        <fullName evidence="4">Leucine-rich repeat domain-containing protein</fullName>
    </recommendedName>
</protein>
<organism evidence="2 3">
    <name type="scientific">Gloeobacter morelensis MG652769</name>
    <dbReference type="NCBI Taxonomy" id="2781736"/>
    <lineage>
        <taxon>Bacteria</taxon>
        <taxon>Bacillati</taxon>
        <taxon>Cyanobacteriota</taxon>
        <taxon>Cyanophyceae</taxon>
        <taxon>Gloeobacterales</taxon>
        <taxon>Gloeobacteraceae</taxon>
        <taxon>Gloeobacter</taxon>
        <taxon>Gloeobacter morelensis</taxon>
    </lineage>
</organism>
<evidence type="ECO:0000313" key="3">
    <source>
        <dbReference type="Proteomes" id="UP001054846"/>
    </source>
</evidence>